<evidence type="ECO:0000313" key="2">
    <source>
        <dbReference type="Proteomes" id="UP000531216"/>
    </source>
</evidence>
<protein>
    <submittedName>
        <fullName evidence="1">Uncharacterized protein</fullName>
    </submittedName>
</protein>
<dbReference type="OrthoDB" id="9152081at2"/>
<reference evidence="1 2" key="1">
    <citation type="submission" date="2020-08" db="EMBL/GenBank/DDBJ databases">
        <title>Genomic Encyclopedia of Type Strains, Phase IV (KMG-IV): sequencing the most valuable type-strain genomes for metagenomic binning, comparative biology and taxonomic classification.</title>
        <authorList>
            <person name="Goeker M."/>
        </authorList>
    </citation>
    <scope>NUCLEOTIDE SEQUENCE [LARGE SCALE GENOMIC DNA]</scope>
    <source>
        <strain evidence="1 2">DSM 25024</strain>
    </source>
</reference>
<gene>
    <name evidence="1" type="ORF">GGR05_003884</name>
</gene>
<dbReference type="AlphaFoldDB" id="A0A7W6BTG3"/>
<dbReference type="EMBL" id="JACIDO010000011">
    <property type="protein sequence ID" value="MBB3937716.1"/>
    <property type="molecule type" value="Genomic_DNA"/>
</dbReference>
<keyword evidence="2" id="KW-1185">Reference proteome</keyword>
<organism evidence="1 2">
    <name type="scientific">Aureimonas phyllosphaerae</name>
    <dbReference type="NCBI Taxonomy" id="1166078"/>
    <lineage>
        <taxon>Bacteria</taxon>
        <taxon>Pseudomonadati</taxon>
        <taxon>Pseudomonadota</taxon>
        <taxon>Alphaproteobacteria</taxon>
        <taxon>Hyphomicrobiales</taxon>
        <taxon>Aurantimonadaceae</taxon>
        <taxon>Aureimonas</taxon>
    </lineage>
</organism>
<accession>A0A7W6BTG3</accession>
<proteinExistence type="predicted"/>
<dbReference type="Proteomes" id="UP000531216">
    <property type="component" value="Unassembled WGS sequence"/>
</dbReference>
<dbReference type="RefSeq" id="WP_090964692.1">
    <property type="nucleotide sequence ID" value="NZ_FOOA01000014.1"/>
</dbReference>
<evidence type="ECO:0000313" key="1">
    <source>
        <dbReference type="EMBL" id="MBB3937716.1"/>
    </source>
</evidence>
<sequence length="349" mass="38832">MSHFTVLVVMDEPPTHETIAPILQPWHEYECTGIKDQYVIEVDVTDDVRETFESSVSAVKLADGTFSCRYDRKFYTSATDPNDVFSRPGFELPDGAEEVELAADEARQHGLGHATMRDAAIYEHGDSIIERDDRFYYLTNPNRKWDWWVIGGRWSGLFRLKPGAASGVVGGPGLMRPGAPCGTFDGGRMEDIDWSTMKSTEVAQRRAKLAEIAQKTGLTTEQVVAACILNDAAHAAWMELPGEKPRGDAHGEWLVSLYGEAGEHLKKVHRATWNDPPKMVEGQTADSWAQAAAALITYAVVKDGQWYARGSMGWWGISSGETDDWDAKFTEMLAMVRLDQFVVVVDCHI</sequence>
<name>A0A7W6BTG3_9HYPH</name>
<comment type="caution">
    <text evidence="1">The sequence shown here is derived from an EMBL/GenBank/DDBJ whole genome shotgun (WGS) entry which is preliminary data.</text>
</comment>